<feature type="domain" description="ABC3 transporter permease C-terminal" evidence="7">
    <location>
        <begin position="261"/>
        <end position="376"/>
    </location>
</feature>
<protein>
    <recommendedName>
        <fullName evidence="7">ABC3 transporter permease C-terminal domain-containing protein</fullName>
    </recommendedName>
</protein>
<feature type="transmembrane region" description="Helical" evidence="6">
    <location>
        <begin position="418"/>
        <end position="445"/>
    </location>
</feature>
<feature type="transmembrane region" description="Helical" evidence="6">
    <location>
        <begin position="466"/>
        <end position="489"/>
    </location>
</feature>
<dbReference type="PANTHER" id="PTHR30287:SF1">
    <property type="entry name" value="INNER MEMBRANE PROTEIN"/>
    <property type="match status" value="1"/>
</dbReference>
<reference evidence="8 9" key="1">
    <citation type="submission" date="2019-11" db="EMBL/GenBank/DDBJ databases">
        <authorList>
            <person name="Holert J."/>
        </authorList>
    </citation>
    <scope>NUCLEOTIDE SEQUENCE [LARGE SCALE GENOMIC DNA]</scope>
    <source>
        <strain evidence="8">BC5_2</strain>
    </source>
</reference>
<feature type="transmembrane region" description="Helical" evidence="6">
    <location>
        <begin position="258"/>
        <end position="277"/>
    </location>
</feature>
<accession>A0A5S9QM64</accession>
<dbReference type="GO" id="GO:0005886">
    <property type="term" value="C:plasma membrane"/>
    <property type="evidence" value="ECO:0007669"/>
    <property type="project" value="UniProtKB-SubCell"/>
</dbReference>
<feature type="transmembrane region" description="Helical" evidence="6">
    <location>
        <begin position="393"/>
        <end position="412"/>
    </location>
</feature>
<evidence type="ECO:0000256" key="1">
    <source>
        <dbReference type="ARBA" id="ARBA00004651"/>
    </source>
</evidence>
<feature type="transmembrane region" description="Helical" evidence="6">
    <location>
        <begin position="305"/>
        <end position="328"/>
    </location>
</feature>
<keyword evidence="3 6" id="KW-0812">Transmembrane</keyword>
<dbReference type="OrthoDB" id="5292592at2"/>
<name>A0A5S9QM64_9GAMM</name>
<evidence type="ECO:0000259" key="7">
    <source>
        <dbReference type="Pfam" id="PF02687"/>
    </source>
</evidence>
<evidence type="ECO:0000313" key="9">
    <source>
        <dbReference type="Proteomes" id="UP000434580"/>
    </source>
</evidence>
<evidence type="ECO:0000256" key="5">
    <source>
        <dbReference type="ARBA" id="ARBA00023136"/>
    </source>
</evidence>
<evidence type="ECO:0000256" key="3">
    <source>
        <dbReference type="ARBA" id="ARBA00022692"/>
    </source>
</evidence>
<evidence type="ECO:0000256" key="6">
    <source>
        <dbReference type="SAM" id="Phobius"/>
    </source>
</evidence>
<evidence type="ECO:0000313" key="8">
    <source>
        <dbReference type="EMBL" id="CAA0115516.1"/>
    </source>
</evidence>
<evidence type="ECO:0000256" key="4">
    <source>
        <dbReference type="ARBA" id="ARBA00022989"/>
    </source>
</evidence>
<feature type="domain" description="ABC3 transporter permease C-terminal" evidence="7">
    <location>
        <begin position="743"/>
        <end position="856"/>
    </location>
</feature>
<dbReference type="EMBL" id="CACSII010000018">
    <property type="protein sequence ID" value="CAA0115516.1"/>
    <property type="molecule type" value="Genomic_DNA"/>
</dbReference>
<keyword evidence="5 6" id="KW-0472">Membrane</keyword>
<comment type="subcellular location">
    <subcellularLocation>
        <location evidence="1">Cell membrane</location>
        <topology evidence="1">Multi-pass membrane protein</topology>
    </subcellularLocation>
</comment>
<sequence>MSASETKLALKQLATDWRSNRLQLLVIALILSVTVVAGLSAFVSRLEVMLVGQSSQFLAADRVLSDPYPASPELLEKATELGLQQASHLSFRSMLYKDDEPVLVSVKAASDQYPLIGELTYREGIDGPEITSQQGPELGTIWLEQRLWQQLRLKVGDPVYIGDALLRVNRLLVAEPDRGAGFITMGSRVLMHLDDVPATNVIQPGSRLTYRYLFAGDTNAISDYEDWLLPQLSDSQRWLDLEKSQPTVATSLERAKRFFLLASSIVVVLASIAIAMASSRYARQHIKQVAVLKTLGMTSQRIQNLYLTMLVFLWLGVTAVGSLMAYGLQEVVIRYATASLDVAMPAISLQPFILGGVCALISLGCFALPPLITLKNIPAVRIFQLDATADIPVVWRSLAVAGIGLVALLIIYTRSPILSLLMLAGLVLLVFIVALPVRFLLGYLLGKGLRAGSFWSLAKANIQRRMTTNVVQVAVFATALMLLVTLIGVRDSLFTQWQNQLPEKTPNHFIVNLQKHELAIFDDWLVQLGLESEPVAVYPMLRGRLIEVNGTPVTDRVSKEVFQRSGANRELNLSWSSQLPADNAIVEGEWFADSGLVESEAVIERVEDAEIIGDVINTEDTATRVEPILGVSVESQLAERLNIVMGDELSFMVTAELVSARVTSIREVEWDRMHPNFYMMFAPRALDHMAHTYMTSFWVPDDRKAEVNQVMTMIPTSVVIDVAAVIQQIRSIVHHVSQALQLVLVFVMVGALVVMWATVQAGLDLRTKENTIIRALGGKRGLIIGSLLCEFALLGFIAGLVATIMSELILVVLQAFVFKLDFALHPEIWWIAPVMGVVMVGAGGYLSARRVVSTTPMELLREA</sequence>
<dbReference type="InterPro" id="IPR038766">
    <property type="entry name" value="Membrane_comp_ABC_pdt"/>
</dbReference>
<gene>
    <name evidence="8" type="ORF">DPBNPPHM_01949</name>
</gene>
<keyword evidence="2" id="KW-1003">Cell membrane</keyword>
<organism evidence="8 9">
    <name type="scientific">BD1-7 clade bacterium</name>
    <dbReference type="NCBI Taxonomy" id="2029982"/>
    <lineage>
        <taxon>Bacteria</taxon>
        <taxon>Pseudomonadati</taxon>
        <taxon>Pseudomonadota</taxon>
        <taxon>Gammaproteobacteria</taxon>
        <taxon>Cellvibrionales</taxon>
        <taxon>Spongiibacteraceae</taxon>
        <taxon>BD1-7 clade</taxon>
    </lineage>
</organism>
<keyword evidence="4 6" id="KW-1133">Transmembrane helix</keyword>
<dbReference type="AlphaFoldDB" id="A0A5S9QM64"/>
<feature type="transmembrane region" description="Helical" evidence="6">
    <location>
        <begin position="21"/>
        <end position="43"/>
    </location>
</feature>
<dbReference type="Proteomes" id="UP000434580">
    <property type="component" value="Unassembled WGS sequence"/>
</dbReference>
<feature type="transmembrane region" description="Helical" evidence="6">
    <location>
        <begin position="828"/>
        <end position="848"/>
    </location>
</feature>
<evidence type="ECO:0000256" key="2">
    <source>
        <dbReference type="ARBA" id="ARBA00022475"/>
    </source>
</evidence>
<dbReference type="InterPro" id="IPR003838">
    <property type="entry name" value="ABC3_permease_C"/>
</dbReference>
<feature type="transmembrane region" description="Helical" evidence="6">
    <location>
        <begin position="739"/>
        <end position="763"/>
    </location>
</feature>
<proteinExistence type="predicted"/>
<dbReference type="PANTHER" id="PTHR30287">
    <property type="entry name" value="MEMBRANE COMPONENT OF PREDICTED ABC SUPERFAMILY METABOLITE UPTAKE TRANSPORTER"/>
    <property type="match status" value="1"/>
</dbReference>
<feature type="transmembrane region" description="Helical" evidence="6">
    <location>
        <begin position="783"/>
        <end position="816"/>
    </location>
</feature>
<dbReference type="Pfam" id="PF02687">
    <property type="entry name" value="FtsX"/>
    <property type="match status" value="2"/>
</dbReference>
<feature type="transmembrane region" description="Helical" evidence="6">
    <location>
        <begin position="348"/>
        <end position="372"/>
    </location>
</feature>